<gene>
    <name evidence="2" type="ORF">SAMN05444158_0436</name>
</gene>
<dbReference type="AlphaFoldDB" id="A0A1H1N0I5"/>
<proteinExistence type="predicted"/>
<dbReference type="PROSITE" id="PS51257">
    <property type="entry name" value="PROKAR_LIPOPROTEIN"/>
    <property type="match status" value="1"/>
</dbReference>
<organism evidence="2 3">
    <name type="scientific">Bradyrhizobium canariense</name>
    <dbReference type="NCBI Taxonomy" id="255045"/>
    <lineage>
        <taxon>Bacteria</taxon>
        <taxon>Pseudomonadati</taxon>
        <taxon>Pseudomonadota</taxon>
        <taxon>Alphaproteobacteria</taxon>
        <taxon>Hyphomicrobiales</taxon>
        <taxon>Nitrobacteraceae</taxon>
        <taxon>Bradyrhizobium</taxon>
    </lineage>
</organism>
<reference evidence="3" key="1">
    <citation type="submission" date="2016-10" db="EMBL/GenBank/DDBJ databases">
        <authorList>
            <person name="Varghese N."/>
            <person name="Submissions S."/>
        </authorList>
    </citation>
    <scope>NUCLEOTIDE SEQUENCE [LARGE SCALE GENOMIC DNA]</scope>
    <source>
        <strain evidence="3">GAS369</strain>
    </source>
</reference>
<feature type="region of interest" description="Disordered" evidence="1">
    <location>
        <begin position="113"/>
        <end position="154"/>
    </location>
</feature>
<dbReference type="Proteomes" id="UP000243904">
    <property type="component" value="Chromosome I"/>
</dbReference>
<evidence type="ECO:0008006" key="4">
    <source>
        <dbReference type="Google" id="ProtNLM"/>
    </source>
</evidence>
<name>A0A1H1N0I5_9BRAD</name>
<evidence type="ECO:0000313" key="3">
    <source>
        <dbReference type="Proteomes" id="UP000243904"/>
    </source>
</evidence>
<keyword evidence="3" id="KW-1185">Reference proteome</keyword>
<evidence type="ECO:0000313" key="2">
    <source>
        <dbReference type="EMBL" id="SDR92496.1"/>
    </source>
</evidence>
<dbReference type="RefSeq" id="WP_146686153.1">
    <property type="nucleotide sequence ID" value="NZ_LT629750.1"/>
</dbReference>
<protein>
    <recommendedName>
        <fullName evidence="4">Twin-arginine translocation pathway signal</fullName>
    </recommendedName>
</protein>
<dbReference type="EMBL" id="LT629750">
    <property type="protein sequence ID" value="SDR92496.1"/>
    <property type="molecule type" value="Genomic_DNA"/>
</dbReference>
<accession>A0A1H1N0I5</accession>
<evidence type="ECO:0000256" key="1">
    <source>
        <dbReference type="SAM" id="MobiDB-lite"/>
    </source>
</evidence>
<sequence>MNTRASHHQPSPRAATVAALFLLGIGLAGCASVSDVGDSMTLAFVDPARYDFYDCKQLESERKSIASHIEELKKQMAKADTGVAGPVVAELAYRNDYIANLGQAKLADQAWRRNNCHDSPPPAPGTASAAPAPVPPPAKHKGARSPARSGDAVN</sequence>